<dbReference type="InterPro" id="IPR036678">
    <property type="entry name" value="MutS_con_dom_sf"/>
</dbReference>
<reference evidence="14" key="1">
    <citation type="submission" date="2016-05" db="EMBL/GenBank/DDBJ databases">
        <title>Comparative genomics of biotechnologically important yeasts.</title>
        <authorList>
            <consortium name="DOE Joint Genome Institute"/>
            <person name="Riley R."/>
            <person name="Haridas S."/>
            <person name="Wolfe K.H."/>
            <person name="Lopes M.R."/>
            <person name="Hittinger C.T."/>
            <person name="Goker M."/>
            <person name="Salamov A."/>
            <person name="Wisecaver J."/>
            <person name="Long T.M."/>
            <person name="Aerts A.L."/>
            <person name="Barry K."/>
            <person name="Choi C."/>
            <person name="Clum A."/>
            <person name="Coughlan A.Y."/>
            <person name="Deshpande S."/>
            <person name="Douglass A.P."/>
            <person name="Hanson S.J."/>
            <person name="Klenk H.-P."/>
            <person name="Labutti K."/>
            <person name="Lapidus A."/>
            <person name="Lindquist E."/>
            <person name="Lipzen A."/>
            <person name="Meier-Kolthoff J.P."/>
            <person name="Ohm R.A."/>
            <person name="Otillar R.P."/>
            <person name="Pangilinan J."/>
            <person name="Peng Y."/>
            <person name="Rokas A."/>
            <person name="Rosa C.A."/>
            <person name="Scheuner C."/>
            <person name="Sibirny A.A."/>
            <person name="Slot J.C."/>
            <person name="Stielow J.B."/>
            <person name="Sun H."/>
            <person name="Kurtzman C.P."/>
            <person name="Blackwell M."/>
            <person name="Grigoriev I.V."/>
            <person name="Jeffries T.W."/>
        </authorList>
    </citation>
    <scope>NUCLEOTIDE SEQUENCE [LARGE SCALE GENOMIC DNA]</scope>
    <source>
        <strain evidence="14">DSM 1968</strain>
    </source>
</reference>
<evidence type="ECO:0000256" key="2">
    <source>
        <dbReference type="ARBA" id="ARBA00006271"/>
    </source>
</evidence>
<dbReference type="Pfam" id="PF01624">
    <property type="entry name" value="MutS_I"/>
    <property type="match status" value="1"/>
</dbReference>
<evidence type="ECO:0000256" key="3">
    <source>
        <dbReference type="ARBA" id="ARBA00022741"/>
    </source>
</evidence>
<dbReference type="GO" id="GO:0016887">
    <property type="term" value="F:ATP hydrolysis activity"/>
    <property type="evidence" value="ECO:0007669"/>
    <property type="project" value="EnsemblFungi"/>
</dbReference>
<dbReference type="Gene3D" id="3.40.50.300">
    <property type="entry name" value="P-loop containing nucleotide triphosphate hydrolases"/>
    <property type="match status" value="1"/>
</dbReference>
<feature type="region of interest" description="Disordered" evidence="11">
    <location>
        <begin position="1"/>
        <end position="28"/>
    </location>
</feature>
<dbReference type="InterPro" id="IPR007860">
    <property type="entry name" value="DNA_mmatch_repair_MutS_con_dom"/>
</dbReference>
<dbReference type="InterPro" id="IPR007861">
    <property type="entry name" value="DNA_mismatch_repair_MutS_clamp"/>
</dbReference>
<dbReference type="SMART" id="SM00533">
    <property type="entry name" value="MUTSd"/>
    <property type="match status" value="1"/>
</dbReference>
<dbReference type="GO" id="GO:0032137">
    <property type="term" value="F:guanine/thymine mispair binding"/>
    <property type="evidence" value="ECO:0007669"/>
    <property type="project" value="EnsemblFungi"/>
</dbReference>
<dbReference type="SUPFAM" id="SSF52540">
    <property type="entry name" value="P-loop containing nucleoside triphosphate hydrolases"/>
    <property type="match status" value="1"/>
</dbReference>
<dbReference type="FunFam" id="1.10.1420.10:FF:000019">
    <property type="entry name" value="DNA mismatch repair protein"/>
    <property type="match status" value="1"/>
</dbReference>
<dbReference type="InterPro" id="IPR007695">
    <property type="entry name" value="DNA_mismatch_repair_MutS-lik_N"/>
</dbReference>
<keyword evidence="3 9" id="KW-0547">Nucleotide-binding</keyword>
<dbReference type="Pfam" id="PF05192">
    <property type="entry name" value="MutS_III"/>
    <property type="match status" value="1"/>
</dbReference>
<organism evidence="13 14">
    <name type="scientific">Ascoidea rubescens DSM 1968</name>
    <dbReference type="NCBI Taxonomy" id="1344418"/>
    <lineage>
        <taxon>Eukaryota</taxon>
        <taxon>Fungi</taxon>
        <taxon>Dikarya</taxon>
        <taxon>Ascomycota</taxon>
        <taxon>Saccharomycotina</taxon>
        <taxon>Saccharomycetes</taxon>
        <taxon>Ascoideaceae</taxon>
        <taxon>Ascoidea</taxon>
    </lineage>
</organism>
<keyword evidence="14" id="KW-1185">Reference proteome</keyword>
<dbReference type="GO" id="GO:0000710">
    <property type="term" value="P:meiotic mismatch repair"/>
    <property type="evidence" value="ECO:0007669"/>
    <property type="project" value="EnsemblFungi"/>
</dbReference>
<evidence type="ECO:0000313" key="14">
    <source>
        <dbReference type="Proteomes" id="UP000095038"/>
    </source>
</evidence>
<gene>
    <name evidence="13" type="ORF">ASCRUDRAFT_6996</name>
</gene>
<dbReference type="GO" id="GO:0043111">
    <property type="term" value="P:replication fork arrest"/>
    <property type="evidence" value="ECO:0007669"/>
    <property type="project" value="EnsemblFungi"/>
</dbReference>
<feature type="region of interest" description="Disordered" evidence="11">
    <location>
        <begin position="317"/>
        <end position="339"/>
    </location>
</feature>
<name>A0A1D2VLC2_9ASCO</name>
<accession>A0A1D2VLC2</accession>
<keyword evidence="5 9" id="KW-0067">ATP-binding</keyword>
<dbReference type="GO" id="GO:0140664">
    <property type="term" value="F:ATP-dependent DNA damage sensor activity"/>
    <property type="evidence" value="ECO:0007669"/>
    <property type="project" value="InterPro"/>
</dbReference>
<dbReference type="GeneID" id="30965370"/>
<dbReference type="PANTHER" id="PTHR11361:SF148">
    <property type="entry name" value="DNA MISMATCH REPAIR PROTEIN MSH6"/>
    <property type="match status" value="1"/>
</dbReference>
<feature type="compositionally biased region" description="Acidic residues" evidence="11">
    <location>
        <begin position="218"/>
        <end position="240"/>
    </location>
</feature>
<keyword evidence="7 9" id="KW-0234">DNA repair</keyword>
<dbReference type="InterPro" id="IPR017261">
    <property type="entry name" value="DNA_mismatch_repair_MutS/MSH"/>
</dbReference>
<keyword evidence="8" id="KW-0539">Nucleus</keyword>
<dbReference type="EMBL" id="KV454477">
    <property type="protein sequence ID" value="ODV62416.1"/>
    <property type="molecule type" value="Genomic_DNA"/>
</dbReference>
<dbReference type="Gene3D" id="3.30.420.110">
    <property type="entry name" value="MutS, connector domain"/>
    <property type="match status" value="1"/>
</dbReference>
<dbReference type="GO" id="GO:0036297">
    <property type="term" value="P:interstrand cross-link repair"/>
    <property type="evidence" value="ECO:0007669"/>
    <property type="project" value="EnsemblFungi"/>
</dbReference>
<dbReference type="STRING" id="1344418.A0A1D2VLC2"/>
<dbReference type="InterPro" id="IPR016151">
    <property type="entry name" value="DNA_mismatch_repair_MutS_N"/>
</dbReference>
<evidence type="ECO:0000313" key="13">
    <source>
        <dbReference type="EMBL" id="ODV62416.1"/>
    </source>
</evidence>
<keyword evidence="4 9" id="KW-0227">DNA damage</keyword>
<dbReference type="InterPro" id="IPR000432">
    <property type="entry name" value="DNA_mismatch_repair_MutS_C"/>
</dbReference>
<dbReference type="FunCoup" id="A0A1D2VLC2">
    <property type="interactions" value="969"/>
</dbReference>
<protein>
    <recommendedName>
        <fullName evidence="9">DNA mismatch repair protein</fullName>
    </recommendedName>
</protein>
<comment type="similarity">
    <text evidence="2 9 10">Belongs to the DNA mismatch repair MutS family.</text>
</comment>
<feature type="compositionally biased region" description="Polar residues" evidence="11">
    <location>
        <begin position="120"/>
        <end position="132"/>
    </location>
</feature>
<keyword evidence="6 9" id="KW-0238">DNA-binding</keyword>
<dbReference type="GO" id="GO:0043570">
    <property type="term" value="P:maintenance of DNA repeat elements"/>
    <property type="evidence" value="ECO:0007669"/>
    <property type="project" value="EnsemblFungi"/>
</dbReference>
<dbReference type="GO" id="GO:0032301">
    <property type="term" value="C:MutSalpha complex"/>
    <property type="evidence" value="ECO:0007669"/>
    <property type="project" value="EnsemblFungi"/>
</dbReference>
<dbReference type="OrthoDB" id="10252754at2759"/>
<dbReference type="GO" id="GO:0005524">
    <property type="term" value="F:ATP binding"/>
    <property type="evidence" value="ECO:0007669"/>
    <property type="project" value="UniProtKB-UniRule"/>
</dbReference>
<sequence length="1296" mass="146379">MTVITPKRLKATDRLKASGKKGSLSSTKKQQNIFSFFSKLPTQSASLLIKPPKDSTNQNSSLKVSTNTSNSHNSLKPKNCRKTALNQLSSPIKHEKVLSEAKPKSTHQSASDSSNKESKNSGSIDDTSSSMFVDSIVDGDFDHNSTSNNNTSLAIHPLLPSGSPPIEDGKPGLLPSSLSSKRRLKRKINYSELDDEDEDVPLQRLPNKKLRNKKIIDSDDEGEEEFIPEPIDEDDDEIEQEKDKFLSKNIDNDFASDDLGDDDLDDVFVSITTPKTKIKNKNKSKNKLKNIHDDDDKDSIDFSEKFKASSTYKPTSNKVSLTIKQKNSKQRSPTKSFQKDNEERYKWLVNIRDAEKREPTHPDYDPRTLYVPSSAWTKFTAFEKQYWEIKSKMYDCIVFFKKGKFFELYEKDALLGHNLFDLKLAGNGRANMQLAGVPEMSFDYWASEFISKGYKVAKVDQMETLLAKEIRESTKKKKEDKVIRRELSCILTGGTLTEDSMIKDDMATYCLAIRQEEKMDGSNLFGISFVDTATSKMRILEFNDDSECTNLETFINQIKPKEIIAPKGNLSSLAIRIIKFNCAENSIWNYVKDEDEFWDADRTMEEISHANYFNDENINNQKNWPKDLIKYSEKKQLGFSSFGALVWYLKSLKLDSDLISIGNIKEYNIFDNSNSSLILDGQTLQNLEIFKNSFDGSDKGTLFKFISRSITPFGKRMLRSWICHPLLNISDINERLDAVEAMMNDGNLQSIITTHLKSLPDLERLLSRVYSGRLPVKDFVKTIEGLETIQLMVNELISEYNSVEALPGSLSGIFSQIPKELEFCIKSWDNTFDREEAKTNGVLIPEKGVEIDFDESVEKMKKLENDLNKCLRSYKKNFKCQEFCFKDSGKEIFLIEVPSRYIKKIPRDWLQMGSTSKVKRYWSPEVRDLVRELLETRELHKDIVNNLKKKTYSRFSKDYALWLKAVKAIAKVDCILALCLTSESLGETACRPIFIADNEHGSLNFTELRHPCFMAGNTGAKEFIPNDIQLGGKSEAKIGLLTGANAAGKSTILRMTCIAVILAQLGCWVSSSSAKLTPIDRIMTRLGANDNIMQGKSTFLVELSETKKMIEFATPRSLLVLDELGRGGSSSDGFAIAESILYHIATHIQSLGFFATHYGSLGLSFKNHPSIKPLRMKILVDKNSRNITFLYKLEKGAAEGSFGMHVASMCGINEKIIECAEAAAKNLEHTSRIKKSNELAKLSETGIPLGLQSDFSWLLKGEFNNEKNHIGEGVVLYNEPVKSHVIKSMISMIEGL</sequence>
<evidence type="ECO:0000256" key="1">
    <source>
        <dbReference type="ARBA" id="ARBA00004123"/>
    </source>
</evidence>
<dbReference type="FunFam" id="3.40.50.300:FF:000771">
    <property type="entry name" value="DNA mismatch repair protein"/>
    <property type="match status" value="1"/>
</dbReference>
<dbReference type="PROSITE" id="PS00486">
    <property type="entry name" value="DNA_MISMATCH_REPAIR_2"/>
    <property type="match status" value="1"/>
</dbReference>
<dbReference type="Pfam" id="PF05188">
    <property type="entry name" value="MutS_II"/>
    <property type="match status" value="1"/>
</dbReference>
<evidence type="ECO:0000256" key="10">
    <source>
        <dbReference type="RuleBase" id="RU003756"/>
    </source>
</evidence>
<dbReference type="Pfam" id="PF00488">
    <property type="entry name" value="MutS_V"/>
    <property type="match status" value="1"/>
</dbReference>
<dbReference type="SUPFAM" id="SSF55271">
    <property type="entry name" value="DNA repair protein MutS, domain I"/>
    <property type="match status" value="1"/>
</dbReference>
<feature type="region of interest" description="Disordered" evidence="11">
    <location>
        <begin position="213"/>
        <end position="244"/>
    </location>
</feature>
<dbReference type="GO" id="GO:0000400">
    <property type="term" value="F:four-way junction DNA binding"/>
    <property type="evidence" value="ECO:0007669"/>
    <property type="project" value="EnsemblFungi"/>
</dbReference>
<dbReference type="Pfam" id="PF05190">
    <property type="entry name" value="MutS_IV"/>
    <property type="match status" value="1"/>
</dbReference>
<evidence type="ECO:0000256" key="4">
    <source>
        <dbReference type="ARBA" id="ARBA00022763"/>
    </source>
</evidence>
<evidence type="ECO:0000256" key="5">
    <source>
        <dbReference type="ARBA" id="ARBA00022840"/>
    </source>
</evidence>
<feature type="compositionally biased region" description="Polar residues" evidence="11">
    <location>
        <begin position="54"/>
        <end position="76"/>
    </location>
</feature>
<dbReference type="RefSeq" id="XP_020048723.1">
    <property type="nucleotide sequence ID" value="XM_020191734.1"/>
</dbReference>
<dbReference type="SUPFAM" id="SSF48334">
    <property type="entry name" value="DNA repair protein MutS, domain III"/>
    <property type="match status" value="1"/>
</dbReference>
<proteinExistence type="inferred from homology"/>
<dbReference type="Gene3D" id="3.40.1170.10">
    <property type="entry name" value="DNA repair protein MutS, domain I"/>
    <property type="match status" value="1"/>
</dbReference>
<dbReference type="Proteomes" id="UP000095038">
    <property type="component" value="Unassembled WGS sequence"/>
</dbReference>
<dbReference type="SUPFAM" id="SSF53150">
    <property type="entry name" value="DNA repair protein MutS, domain II"/>
    <property type="match status" value="1"/>
</dbReference>
<feature type="domain" description="DNA mismatch repair proteins mutS family" evidence="12">
    <location>
        <begin position="1117"/>
        <end position="1133"/>
    </location>
</feature>
<evidence type="ECO:0000256" key="11">
    <source>
        <dbReference type="SAM" id="MobiDB-lite"/>
    </source>
</evidence>
<comment type="function">
    <text evidence="9 10">Component of the post-replicative DNA mismatch repair system (MMR).</text>
</comment>
<evidence type="ECO:0000256" key="6">
    <source>
        <dbReference type="ARBA" id="ARBA00023125"/>
    </source>
</evidence>
<comment type="subcellular location">
    <subcellularLocation>
        <location evidence="1">Nucleus</location>
    </subcellularLocation>
</comment>
<feature type="compositionally biased region" description="Basic and acidic residues" evidence="11">
    <location>
        <begin position="92"/>
        <end position="103"/>
    </location>
</feature>
<feature type="compositionally biased region" description="Polar residues" evidence="11">
    <location>
        <begin position="144"/>
        <end position="153"/>
    </location>
</feature>
<dbReference type="InterPro" id="IPR007696">
    <property type="entry name" value="DNA_mismatch_repair_MutS_core"/>
</dbReference>
<evidence type="ECO:0000256" key="7">
    <source>
        <dbReference type="ARBA" id="ARBA00023204"/>
    </source>
</evidence>
<dbReference type="PANTHER" id="PTHR11361">
    <property type="entry name" value="DNA MISMATCH REPAIR PROTEIN MUTS FAMILY MEMBER"/>
    <property type="match status" value="1"/>
</dbReference>
<dbReference type="FunFam" id="3.40.1170.10:FF:000002">
    <property type="entry name" value="DNA mismatch repair protein"/>
    <property type="match status" value="1"/>
</dbReference>
<dbReference type="InParanoid" id="A0A1D2VLC2"/>
<feature type="compositionally biased region" description="Polar residues" evidence="11">
    <location>
        <begin position="317"/>
        <end position="336"/>
    </location>
</feature>
<dbReference type="GO" id="GO:0032138">
    <property type="term" value="F:single base insertion or deletion binding"/>
    <property type="evidence" value="ECO:0007669"/>
    <property type="project" value="EnsemblFungi"/>
</dbReference>
<dbReference type="InterPro" id="IPR036187">
    <property type="entry name" value="DNA_mismatch_repair_MutS_sf"/>
</dbReference>
<evidence type="ECO:0000256" key="8">
    <source>
        <dbReference type="ARBA" id="ARBA00023242"/>
    </source>
</evidence>
<feature type="region of interest" description="Disordered" evidence="11">
    <location>
        <begin position="47"/>
        <end position="181"/>
    </location>
</feature>
<dbReference type="NCBIfam" id="NF003810">
    <property type="entry name" value="PRK05399.1"/>
    <property type="match status" value="1"/>
</dbReference>
<evidence type="ECO:0000256" key="9">
    <source>
        <dbReference type="PIRNR" id="PIRNR037677"/>
    </source>
</evidence>
<dbReference type="Gene3D" id="1.10.1420.10">
    <property type="match status" value="2"/>
</dbReference>
<evidence type="ECO:0000259" key="12">
    <source>
        <dbReference type="PROSITE" id="PS00486"/>
    </source>
</evidence>
<dbReference type="InterPro" id="IPR027417">
    <property type="entry name" value="P-loop_NTPase"/>
</dbReference>
<dbReference type="SMART" id="SM00534">
    <property type="entry name" value="MUTSac"/>
    <property type="match status" value="1"/>
</dbReference>
<dbReference type="InterPro" id="IPR045076">
    <property type="entry name" value="MutS"/>
</dbReference>
<dbReference type="PIRSF" id="PIRSF037677">
    <property type="entry name" value="DNA_mis_repair_Msh6"/>
    <property type="match status" value="1"/>
</dbReference>